<evidence type="ECO:0000313" key="2">
    <source>
        <dbReference type="EMBL" id="XAO45340.1"/>
    </source>
</evidence>
<accession>A0AAU6WC31</accession>
<dbReference type="RefSeq" id="WP_345470782.1">
    <property type="nucleotide sequence ID" value="NZ_CP125942.1"/>
</dbReference>
<evidence type="ECO:0000313" key="3">
    <source>
        <dbReference type="Proteomes" id="UP001486888"/>
    </source>
</evidence>
<proteinExistence type="predicted"/>
<reference evidence="2 3" key="1">
    <citation type="submission" date="2023-05" db="EMBL/GenBank/DDBJ databases">
        <title>Glutamicibacter sp. B1, complete genome.</title>
        <authorList>
            <person name="Long Y.H."/>
            <person name="Fang T."/>
            <person name="Li X.Y."/>
        </authorList>
    </citation>
    <scope>NUCLEOTIDE SEQUENCE [LARGE SCALE GENOMIC DNA]</scope>
    <source>
        <strain evidence="2 3">B1</strain>
    </source>
</reference>
<protein>
    <submittedName>
        <fullName evidence="2">Uncharacterized protein</fullName>
    </submittedName>
</protein>
<gene>
    <name evidence="2" type="ORF">QMQ05_13425</name>
</gene>
<keyword evidence="3" id="KW-1185">Reference proteome</keyword>
<name>A0AAU6WC31_9MICC</name>
<feature type="transmembrane region" description="Helical" evidence="1">
    <location>
        <begin position="63"/>
        <end position="83"/>
    </location>
</feature>
<evidence type="ECO:0000256" key="1">
    <source>
        <dbReference type="SAM" id="Phobius"/>
    </source>
</evidence>
<feature type="transmembrane region" description="Helical" evidence="1">
    <location>
        <begin position="31"/>
        <end position="51"/>
    </location>
</feature>
<keyword evidence="1" id="KW-1133">Transmembrane helix</keyword>
<keyword evidence="1" id="KW-0812">Transmembrane</keyword>
<dbReference type="Proteomes" id="UP001486888">
    <property type="component" value="Chromosome"/>
</dbReference>
<keyword evidence="1" id="KW-0472">Membrane</keyword>
<dbReference type="AlphaFoldDB" id="A0AAU6WC31"/>
<sequence length="91" mass="10393">MLKYFGLVKNDEESQMGQIPIWHGATKKQRLISIAVSLTLTLITYFTAQWLLEDELLQNPQSYVRYIPGLLACQMLLLSGVIAERALLRIN</sequence>
<dbReference type="EMBL" id="CP125942">
    <property type="protein sequence ID" value="XAO45340.1"/>
    <property type="molecule type" value="Genomic_DNA"/>
</dbReference>
<organism evidence="2 3">
    <name type="scientific">Glutamicibacter ectropisis</name>
    <dbReference type="NCBI Taxonomy" id="3046593"/>
    <lineage>
        <taxon>Bacteria</taxon>
        <taxon>Bacillati</taxon>
        <taxon>Actinomycetota</taxon>
        <taxon>Actinomycetes</taxon>
        <taxon>Micrococcales</taxon>
        <taxon>Micrococcaceae</taxon>
        <taxon>Glutamicibacter</taxon>
    </lineage>
</organism>
<dbReference type="KEGG" id="gey:QMQ05_13425"/>